<dbReference type="InterPro" id="IPR007372">
    <property type="entry name" value="Lipid/polyisoprenoid-bd_YceI"/>
</dbReference>
<dbReference type="Pfam" id="PF04264">
    <property type="entry name" value="YceI"/>
    <property type="match status" value="1"/>
</dbReference>
<gene>
    <name evidence="2" type="ORF">METZ01_LOCUS61192</name>
</gene>
<evidence type="ECO:0000313" key="2">
    <source>
        <dbReference type="EMBL" id="SVA08338.1"/>
    </source>
</evidence>
<evidence type="ECO:0000259" key="1">
    <source>
        <dbReference type="SMART" id="SM00867"/>
    </source>
</evidence>
<feature type="domain" description="Lipid/polyisoprenoid-binding YceI-like" evidence="1">
    <location>
        <begin position="21"/>
        <end position="190"/>
    </location>
</feature>
<dbReference type="PANTHER" id="PTHR34406">
    <property type="entry name" value="PROTEIN YCEI"/>
    <property type="match status" value="1"/>
</dbReference>
<dbReference type="SMART" id="SM00867">
    <property type="entry name" value="YceI"/>
    <property type="match status" value="1"/>
</dbReference>
<dbReference type="AlphaFoldDB" id="A0A381SYC9"/>
<accession>A0A381SYC9</accession>
<dbReference type="PANTHER" id="PTHR34406:SF1">
    <property type="entry name" value="PROTEIN YCEI"/>
    <property type="match status" value="1"/>
</dbReference>
<reference evidence="2" key="1">
    <citation type="submission" date="2018-05" db="EMBL/GenBank/DDBJ databases">
        <authorList>
            <person name="Lanie J.A."/>
            <person name="Ng W.-L."/>
            <person name="Kazmierczak K.M."/>
            <person name="Andrzejewski T.M."/>
            <person name="Davidsen T.M."/>
            <person name="Wayne K.J."/>
            <person name="Tettelin H."/>
            <person name="Glass J.I."/>
            <person name="Rusch D."/>
            <person name="Podicherti R."/>
            <person name="Tsui H.-C.T."/>
            <person name="Winkler M.E."/>
        </authorList>
    </citation>
    <scope>NUCLEOTIDE SEQUENCE</scope>
</reference>
<name>A0A381SYC9_9ZZZZ</name>
<dbReference type="InterPro" id="IPR036761">
    <property type="entry name" value="TTHA0802/YceI-like_sf"/>
</dbReference>
<sequence>MKKLFIPVFFLCFVYAESEKTFTLNPDNTVLRWTAEKITGTHWGYVKVEGGSVVVKGKKILTGECIVDMSTITVMDMKDSPYGKKLESHLRSSDFFDTENHSRASLKIRGVSYKQGSVDLTGDLTIKGISHPVEFPATVRFSDKGASAKGQIKIDRTLYDIKYRSGKYYPDIGDKMIYDFFKLDFEVKAE</sequence>
<organism evidence="2">
    <name type="scientific">marine metagenome</name>
    <dbReference type="NCBI Taxonomy" id="408172"/>
    <lineage>
        <taxon>unclassified sequences</taxon>
        <taxon>metagenomes</taxon>
        <taxon>ecological metagenomes</taxon>
    </lineage>
</organism>
<dbReference type="SUPFAM" id="SSF101874">
    <property type="entry name" value="YceI-like"/>
    <property type="match status" value="1"/>
</dbReference>
<proteinExistence type="predicted"/>
<protein>
    <recommendedName>
        <fullName evidence="1">Lipid/polyisoprenoid-binding YceI-like domain-containing protein</fullName>
    </recommendedName>
</protein>
<dbReference type="Gene3D" id="2.40.128.110">
    <property type="entry name" value="Lipid/polyisoprenoid-binding, YceI-like"/>
    <property type="match status" value="1"/>
</dbReference>
<dbReference type="EMBL" id="UINC01003675">
    <property type="protein sequence ID" value="SVA08338.1"/>
    <property type="molecule type" value="Genomic_DNA"/>
</dbReference>